<reference evidence="10" key="1">
    <citation type="submission" date="2022-01" db="EMBL/GenBank/DDBJ databases">
        <authorList>
            <person name="Wang Y."/>
        </authorList>
    </citation>
    <scope>NUCLEOTIDE SEQUENCE</scope>
    <source>
        <strain evidence="10">WB101</strain>
    </source>
</reference>
<reference evidence="10" key="2">
    <citation type="submission" date="2024-05" db="EMBL/GenBank/DDBJ databases">
        <title>Rhodohalobacter halophilus gen. nov., sp. nov., a moderately halophilic member of the family Balneolaceae.</title>
        <authorList>
            <person name="Xia J."/>
        </authorList>
    </citation>
    <scope>NUCLEOTIDE SEQUENCE</scope>
    <source>
        <strain evidence="10">WB101</strain>
    </source>
</reference>
<dbReference type="Gene3D" id="3.40.1710.10">
    <property type="entry name" value="abc type-2 transporter like domain"/>
    <property type="match status" value="1"/>
</dbReference>
<evidence type="ECO:0000256" key="2">
    <source>
        <dbReference type="ARBA" id="ARBA00007783"/>
    </source>
</evidence>
<feature type="transmembrane region" description="Helical" evidence="8">
    <location>
        <begin position="230"/>
        <end position="250"/>
    </location>
</feature>
<keyword evidence="3" id="KW-0813">Transport</keyword>
<dbReference type="PANTHER" id="PTHR30294">
    <property type="entry name" value="MEMBRANE COMPONENT OF ABC TRANSPORTER YHHJ-RELATED"/>
    <property type="match status" value="1"/>
</dbReference>
<dbReference type="InterPro" id="IPR051449">
    <property type="entry name" value="ABC-2_transporter_component"/>
</dbReference>
<comment type="subcellular location">
    <subcellularLocation>
        <location evidence="1">Cell membrane</location>
        <topology evidence="1">Multi-pass membrane protein</topology>
    </subcellularLocation>
</comment>
<dbReference type="RefSeq" id="WP_237856081.1">
    <property type="nucleotide sequence ID" value="NZ_JAKLWS010000038.1"/>
</dbReference>
<protein>
    <submittedName>
        <fullName evidence="10">ABC transporter permease</fullName>
    </submittedName>
</protein>
<feature type="transmembrane region" description="Helical" evidence="8">
    <location>
        <begin position="348"/>
        <end position="367"/>
    </location>
</feature>
<evidence type="ECO:0000256" key="4">
    <source>
        <dbReference type="ARBA" id="ARBA00022475"/>
    </source>
</evidence>
<sequence length="375" mass="42141">MKTIQFILQKEFLQIFRNRAMLPILFVMPIVQLLVLSFAATYELKEASFALIDYDQSSLSRELSAQFQATGYFSLEHKTFDTDEALEELKAGNVNMVLTIPENFSRDYSQGNSVSVQMLIDAVDGTKAGMIQSYGSSIIRDFNQNHIREVQLISSKKAPQLSRIELIPVNWYNPDLDYITYMVPGILVVLVSMIGLFLSGMNIVREQEIGTIEQLNVTPIKKSHFITGKIVPFWIIGMVDLVIGLALARYGFNIPFLGSLTLILIVSGIYLIVIQALGLFISTVTSTQQQAMFIAWFIMVVFILMGGLFTPIESMPVWAQDLTLANPVAWFIKMMRMVLLKGAGWQEIQHMVFVLIGMGGLFYGVAINRYKKTAG</sequence>
<evidence type="ECO:0000256" key="6">
    <source>
        <dbReference type="ARBA" id="ARBA00022989"/>
    </source>
</evidence>
<feature type="transmembrane region" description="Helical" evidence="8">
    <location>
        <begin position="293"/>
        <end position="312"/>
    </location>
</feature>
<evidence type="ECO:0000256" key="5">
    <source>
        <dbReference type="ARBA" id="ARBA00022692"/>
    </source>
</evidence>
<dbReference type="EMBL" id="JAKLWS010000038">
    <property type="protein sequence ID" value="MCG2590640.1"/>
    <property type="molecule type" value="Genomic_DNA"/>
</dbReference>
<dbReference type="PROSITE" id="PS51012">
    <property type="entry name" value="ABC_TM2"/>
    <property type="match status" value="1"/>
</dbReference>
<comment type="caution">
    <text evidence="10">The sequence shown here is derived from an EMBL/GenBank/DDBJ whole genome shotgun (WGS) entry which is preliminary data.</text>
</comment>
<organism evidence="10 11">
    <name type="scientific">Rhodohalobacter sulfatireducens</name>
    <dbReference type="NCBI Taxonomy" id="2911366"/>
    <lineage>
        <taxon>Bacteria</taxon>
        <taxon>Pseudomonadati</taxon>
        <taxon>Balneolota</taxon>
        <taxon>Balneolia</taxon>
        <taxon>Balneolales</taxon>
        <taxon>Balneolaceae</taxon>
        <taxon>Rhodohalobacter</taxon>
    </lineage>
</organism>
<accession>A0ABS9KII1</accession>
<comment type="similarity">
    <text evidence="2">Belongs to the ABC-2 integral membrane protein family.</text>
</comment>
<evidence type="ECO:0000256" key="3">
    <source>
        <dbReference type="ARBA" id="ARBA00022448"/>
    </source>
</evidence>
<dbReference type="PANTHER" id="PTHR30294:SF29">
    <property type="entry name" value="MULTIDRUG ABC TRANSPORTER PERMEASE YBHS-RELATED"/>
    <property type="match status" value="1"/>
</dbReference>
<keyword evidence="5 8" id="KW-0812">Transmembrane</keyword>
<dbReference type="InterPro" id="IPR047817">
    <property type="entry name" value="ABC2_TM_bact-type"/>
</dbReference>
<feature type="transmembrane region" description="Helical" evidence="8">
    <location>
        <begin position="178"/>
        <end position="198"/>
    </location>
</feature>
<keyword evidence="4" id="KW-1003">Cell membrane</keyword>
<keyword evidence="11" id="KW-1185">Reference proteome</keyword>
<evidence type="ECO:0000256" key="1">
    <source>
        <dbReference type="ARBA" id="ARBA00004651"/>
    </source>
</evidence>
<feature type="domain" description="ABC transmembrane type-2" evidence="9">
    <location>
        <begin position="128"/>
        <end position="373"/>
    </location>
</feature>
<dbReference type="InterPro" id="IPR013525">
    <property type="entry name" value="ABC2_TM"/>
</dbReference>
<feature type="transmembrane region" description="Helical" evidence="8">
    <location>
        <begin position="256"/>
        <end position="281"/>
    </location>
</feature>
<evidence type="ECO:0000256" key="8">
    <source>
        <dbReference type="SAM" id="Phobius"/>
    </source>
</evidence>
<dbReference type="Pfam" id="PF12698">
    <property type="entry name" value="ABC2_membrane_3"/>
    <property type="match status" value="1"/>
</dbReference>
<keyword evidence="6 8" id="KW-1133">Transmembrane helix</keyword>
<feature type="transmembrane region" description="Helical" evidence="8">
    <location>
        <begin position="20"/>
        <end position="42"/>
    </location>
</feature>
<evidence type="ECO:0000259" key="9">
    <source>
        <dbReference type="PROSITE" id="PS51012"/>
    </source>
</evidence>
<evidence type="ECO:0000256" key="7">
    <source>
        <dbReference type="ARBA" id="ARBA00023136"/>
    </source>
</evidence>
<evidence type="ECO:0000313" key="11">
    <source>
        <dbReference type="Proteomes" id="UP001165366"/>
    </source>
</evidence>
<gene>
    <name evidence="10" type="ORF">L6773_18855</name>
</gene>
<keyword evidence="7 8" id="KW-0472">Membrane</keyword>
<name>A0ABS9KII1_9BACT</name>
<evidence type="ECO:0000313" key="10">
    <source>
        <dbReference type="EMBL" id="MCG2590640.1"/>
    </source>
</evidence>
<proteinExistence type="inferred from homology"/>
<dbReference type="Proteomes" id="UP001165366">
    <property type="component" value="Unassembled WGS sequence"/>
</dbReference>